<reference evidence="3" key="1">
    <citation type="submission" date="2015-02" db="EMBL/GenBank/DDBJ databases">
        <title>Pyrococcus kukulkanii sp. nov., a novel hyperthermophilic archaeon isolated from a deep-sea hydrothermal vent at the Guaymas Basin.</title>
        <authorList>
            <person name="Oger P.M."/>
            <person name="Callac N."/>
            <person name="Jebbar M."/>
            <person name="Godfroy A."/>
        </authorList>
    </citation>
    <scope>NUCLEOTIDE SEQUENCE [LARGE SCALE GENOMIC DNA]</scope>
    <source>
        <strain evidence="3">NCB100</strain>
    </source>
</reference>
<protein>
    <submittedName>
        <fullName evidence="2">Cation:proton antiporter</fullName>
    </submittedName>
</protein>
<keyword evidence="1" id="KW-0472">Membrane</keyword>
<feature type="transmembrane region" description="Helical" evidence="1">
    <location>
        <begin position="6"/>
        <end position="28"/>
    </location>
</feature>
<reference evidence="2 3" key="2">
    <citation type="journal article" date="2016" name="Int. J. Syst. Evol. Microbiol.">
        <title>Pyrococcus kukulkanii sp. nov., a hyperthermophilic, piezophilic archaeon isolated from a deep-sea hydrothermal vent.</title>
        <authorList>
            <person name="Callac N."/>
            <person name="Oger P."/>
            <person name="Lesongeur F."/>
            <person name="Rattray J.E."/>
            <person name="Vannier P."/>
            <person name="Michoud G."/>
            <person name="Beauverger M."/>
            <person name="Gayet N."/>
            <person name="Rouxel O."/>
            <person name="Jebbar M."/>
            <person name="Godfroy A."/>
        </authorList>
    </citation>
    <scope>NUCLEOTIDE SEQUENCE [LARGE SCALE GENOMIC DNA]</scope>
    <source>
        <strain evidence="2 3">NCB100</strain>
    </source>
</reference>
<dbReference type="PANTHER" id="PTHR34703:SF1">
    <property type="entry name" value="ANTIPORTER SUBUNIT MNHG2-RELATED"/>
    <property type="match status" value="1"/>
</dbReference>
<evidence type="ECO:0000313" key="2">
    <source>
        <dbReference type="EMBL" id="AMM54749.1"/>
    </source>
</evidence>
<dbReference type="EMBL" id="CP010835">
    <property type="protein sequence ID" value="AMM54749.1"/>
    <property type="molecule type" value="Genomic_DNA"/>
</dbReference>
<proteinExistence type="predicted"/>
<keyword evidence="1" id="KW-1133">Transmembrane helix</keyword>
<dbReference type="GO" id="GO:0015385">
    <property type="term" value="F:sodium:proton antiporter activity"/>
    <property type="evidence" value="ECO:0007669"/>
    <property type="project" value="TreeGrafter"/>
</dbReference>
<evidence type="ECO:0000313" key="3">
    <source>
        <dbReference type="Proteomes" id="UP000070587"/>
    </source>
</evidence>
<dbReference type="PANTHER" id="PTHR34703">
    <property type="entry name" value="ANTIPORTER SUBUNIT MNHG2-RELATED"/>
    <property type="match status" value="1"/>
</dbReference>
<dbReference type="OrthoDB" id="19138at2157"/>
<sequence length="119" mass="12562">MSEILFYLGAFMIIIGGICDIFGAIGLLRFPNFYIRLHAATVGTIGGAVIPLFGTSLLALGADFLPHKYAIAGASFVTGVIVLLAAPAGATALAYATHKAKLVKWEPKVDDLAEVRRND</sequence>
<organism evidence="2 3">
    <name type="scientific">Pyrococcus kukulkanii</name>
    <dbReference type="NCBI Taxonomy" id="1609559"/>
    <lineage>
        <taxon>Archaea</taxon>
        <taxon>Methanobacteriati</taxon>
        <taxon>Methanobacteriota</taxon>
        <taxon>Thermococci</taxon>
        <taxon>Thermococcales</taxon>
        <taxon>Thermococcaceae</taxon>
        <taxon>Pyrococcus</taxon>
    </lineage>
</organism>
<feature type="transmembrane region" description="Helical" evidence="1">
    <location>
        <begin position="74"/>
        <end position="96"/>
    </location>
</feature>
<dbReference type="InterPro" id="IPR005133">
    <property type="entry name" value="PhaG_MnhG_YufB"/>
</dbReference>
<dbReference type="Proteomes" id="UP000070587">
    <property type="component" value="Chromosome"/>
</dbReference>
<name>A0A127BD64_9EURY</name>
<dbReference type="AlphaFoldDB" id="A0A127BD64"/>
<dbReference type="NCBIfam" id="TIGR01300">
    <property type="entry name" value="CPA3_mnhG_phaG"/>
    <property type="match status" value="1"/>
</dbReference>
<dbReference type="STRING" id="1609559.TQ32_09820"/>
<dbReference type="Pfam" id="PF03334">
    <property type="entry name" value="PhaG_MnhG_YufB"/>
    <property type="match status" value="1"/>
</dbReference>
<feature type="transmembrane region" description="Helical" evidence="1">
    <location>
        <begin position="40"/>
        <end position="62"/>
    </location>
</feature>
<dbReference type="PATRIC" id="fig|1609559.3.peg.2030"/>
<dbReference type="KEGG" id="pyc:TQ32_09820"/>
<accession>A0A127BD64</accession>
<dbReference type="GeneID" id="28492137"/>
<keyword evidence="1" id="KW-0812">Transmembrane</keyword>
<gene>
    <name evidence="2" type="ORF">TQ32_09820</name>
</gene>
<evidence type="ECO:0000256" key="1">
    <source>
        <dbReference type="SAM" id="Phobius"/>
    </source>
</evidence>
<dbReference type="RefSeq" id="WP_068324084.1">
    <property type="nucleotide sequence ID" value="NZ_CP010835.1"/>
</dbReference>